<evidence type="ECO:0000313" key="3">
    <source>
        <dbReference type="Proteomes" id="UP000193900"/>
    </source>
</evidence>
<evidence type="ECO:0000313" key="2">
    <source>
        <dbReference type="EMBL" id="SLN63122.1"/>
    </source>
</evidence>
<proteinExistence type="predicted"/>
<dbReference type="Proteomes" id="UP000193900">
    <property type="component" value="Unassembled WGS sequence"/>
</dbReference>
<evidence type="ECO:0000256" key="1">
    <source>
        <dbReference type="SAM" id="MobiDB-lite"/>
    </source>
</evidence>
<organism evidence="2 3">
    <name type="scientific">Roseisalinus antarcticus</name>
    <dbReference type="NCBI Taxonomy" id="254357"/>
    <lineage>
        <taxon>Bacteria</taxon>
        <taxon>Pseudomonadati</taxon>
        <taxon>Pseudomonadota</taxon>
        <taxon>Alphaproteobacteria</taxon>
        <taxon>Rhodobacterales</taxon>
        <taxon>Roseobacteraceae</taxon>
        <taxon>Roseisalinus</taxon>
    </lineage>
</organism>
<sequence>MNDKTGKQTASQSKASDAPEPPPQAQLGAGPKVVWDDSNMSSSFANVVNVLATREEMTLLFGANQTWNAQGSDELVVRLSDRIVLSPFAAKRLSILLERRVKEYEARFGKLET</sequence>
<name>A0A1Y5TFV9_9RHOB</name>
<dbReference type="InterPro" id="IPR021857">
    <property type="entry name" value="DUF3467"/>
</dbReference>
<gene>
    <name evidence="2" type="ORF">ROA7023_02955</name>
</gene>
<dbReference type="RefSeq" id="WP_085879763.1">
    <property type="nucleotide sequence ID" value="NZ_FWFZ01000016.1"/>
</dbReference>
<feature type="region of interest" description="Disordered" evidence="1">
    <location>
        <begin position="1"/>
        <end position="33"/>
    </location>
</feature>
<dbReference type="Pfam" id="PF11950">
    <property type="entry name" value="DUF3467"/>
    <property type="match status" value="1"/>
</dbReference>
<reference evidence="2 3" key="1">
    <citation type="submission" date="2017-03" db="EMBL/GenBank/DDBJ databases">
        <authorList>
            <person name="Afonso C.L."/>
            <person name="Miller P.J."/>
            <person name="Scott M.A."/>
            <person name="Spackman E."/>
            <person name="Goraichik I."/>
            <person name="Dimitrov K.M."/>
            <person name="Suarez D.L."/>
            <person name="Swayne D.E."/>
        </authorList>
    </citation>
    <scope>NUCLEOTIDE SEQUENCE [LARGE SCALE GENOMIC DNA]</scope>
    <source>
        <strain evidence="2 3">CECT 7023</strain>
    </source>
</reference>
<protein>
    <recommendedName>
        <fullName evidence="4">DUF3467 domain-containing protein</fullName>
    </recommendedName>
</protein>
<dbReference type="AlphaFoldDB" id="A0A1Y5TFV9"/>
<dbReference type="OrthoDB" id="9798280at2"/>
<dbReference type="EMBL" id="FWFZ01000016">
    <property type="protein sequence ID" value="SLN63122.1"/>
    <property type="molecule type" value="Genomic_DNA"/>
</dbReference>
<keyword evidence="3" id="KW-1185">Reference proteome</keyword>
<accession>A0A1Y5TFV9</accession>
<evidence type="ECO:0008006" key="4">
    <source>
        <dbReference type="Google" id="ProtNLM"/>
    </source>
</evidence>